<feature type="region of interest" description="Disordered" evidence="1">
    <location>
        <begin position="1"/>
        <end position="38"/>
    </location>
</feature>
<keyword evidence="3" id="KW-1185">Reference proteome</keyword>
<evidence type="ECO:0000256" key="1">
    <source>
        <dbReference type="SAM" id="MobiDB-lite"/>
    </source>
</evidence>
<evidence type="ECO:0000313" key="3">
    <source>
        <dbReference type="Proteomes" id="UP000466578"/>
    </source>
</evidence>
<sequence length="72" mass="7618">MMLNSAASESQLPAAANNDPEPGPAYMRPEFTSGGRNPKSIVLQRYQLRTAALLAVRHPAAGGRGITVSRTP</sequence>
<gene>
    <name evidence="2" type="ORF">MPRI_05990</name>
</gene>
<evidence type="ECO:0000313" key="2">
    <source>
        <dbReference type="EMBL" id="BBY68412.1"/>
    </source>
</evidence>
<reference evidence="2 3" key="1">
    <citation type="journal article" date="2019" name="Emerg. Microbes Infect.">
        <title>Comprehensive subspecies identification of 175 nontuberculous mycobacteria species based on 7547 genomic profiles.</title>
        <authorList>
            <person name="Matsumoto Y."/>
            <person name="Kinjo T."/>
            <person name="Motooka D."/>
            <person name="Nabeya D."/>
            <person name="Jung N."/>
            <person name="Uechi K."/>
            <person name="Horii T."/>
            <person name="Iida T."/>
            <person name="Fujita J."/>
            <person name="Nakamura S."/>
        </authorList>
    </citation>
    <scope>NUCLEOTIDE SEQUENCE [LARGE SCALE GENOMIC DNA]</scope>
    <source>
        <strain evidence="2 3">JCM 30622</strain>
    </source>
</reference>
<proteinExistence type="predicted"/>
<dbReference type="EMBL" id="AP022597">
    <property type="protein sequence ID" value="BBY68412.1"/>
    <property type="molecule type" value="Genomic_DNA"/>
</dbReference>
<name>A0ABN6AKZ1_9MYCO</name>
<accession>A0ABN6AKZ1</accession>
<organism evidence="2 3">
    <name type="scientific">Mycobacterium paraintracellulare</name>
    <dbReference type="NCBI Taxonomy" id="1138383"/>
    <lineage>
        <taxon>Bacteria</taxon>
        <taxon>Bacillati</taxon>
        <taxon>Actinomycetota</taxon>
        <taxon>Actinomycetes</taxon>
        <taxon>Mycobacteriales</taxon>
        <taxon>Mycobacteriaceae</taxon>
        <taxon>Mycobacterium</taxon>
        <taxon>Mycobacterium avium complex (MAC)</taxon>
    </lineage>
</organism>
<protein>
    <submittedName>
        <fullName evidence="2">Uncharacterized protein</fullName>
    </submittedName>
</protein>
<dbReference type="Proteomes" id="UP000466578">
    <property type="component" value="Chromosome"/>
</dbReference>
<feature type="compositionally biased region" description="Polar residues" evidence="1">
    <location>
        <begin position="1"/>
        <end position="11"/>
    </location>
</feature>